<dbReference type="AlphaFoldDB" id="A0A8S0QDL7"/>
<dbReference type="EMBL" id="CACTIH010001868">
    <property type="protein sequence ID" value="CAA2966796.1"/>
    <property type="molecule type" value="Genomic_DNA"/>
</dbReference>
<evidence type="ECO:0000313" key="3">
    <source>
        <dbReference type="Proteomes" id="UP000594638"/>
    </source>
</evidence>
<dbReference type="Gramene" id="OE9A004848T1">
    <property type="protein sequence ID" value="OE9A004848C1"/>
    <property type="gene ID" value="OE9A004848"/>
</dbReference>
<gene>
    <name evidence="2" type="ORF">OLEA9_A004848</name>
</gene>
<keyword evidence="3" id="KW-1185">Reference proteome</keyword>
<proteinExistence type="predicted"/>
<reference evidence="2 3" key="1">
    <citation type="submission" date="2019-12" db="EMBL/GenBank/DDBJ databases">
        <authorList>
            <person name="Alioto T."/>
            <person name="Alioto T."/>
            <person name="Gomez Garrido J."/>
        </authorList>
    </citation>
    <scope>NUCLEOTIDE SEQUENCE [LARGE SCALE GENOMIC DNA]</scope>
</reference>
<sequence>MTNIQGAHKLVYSRIEFRYSYIESDEAKSLLLLCSLYPEDSSVYFEDLVRYAWGLELFRDTKMLIATIDKENSIVDVLKSFYLLLPDENKDWEKLHDVIRDVCLQIASKDKHVHMSKHTRWMESPKHDNDESYSAISLTSVEMNQLPNRLKHSSSYCPLFPGILLQLKKLEELYLGFIEIRDDELEQ</sequence>
<evidence type="ECO:0000313" key="2">
    <source>
        <dbReference type="EMBL" id="CAA2966796.1"/>
    </source>
</evidence>
<dbReference type="OrthoDB" id="1579323at2759"/>
<dbReference type="PANTHER" id="PTHR33463:SF198">
    <property type="entry name" value="RPP4C3"/>
    <property type="match status" value="1"/>
</dbReference>
<protein>
    <submittedName>
        <fullName evidence="2">Disease resistance At4g27190-like</fullName>
    </submittedName>
</protein>
<evidence type="ECO:0000256" key="1">
    <source>
        <dbReference type="ARBA" id="ARBA00022821"/>
    </source>
</evidence>
<dbReference type="Proteomes" id="UP000594638">
    <property type="component" value="Unassembled WGS sequence"/>
</dbReference>
<dbReference type="InterPro" id="IPR050905">
    <property type="entry name" value="Plant_NBS-LRR"/>
</dbReference>
<comment type="caution">
    <text evidence="2">The sequence shown here is derived from an EMBL/GenBank/DDBJ whole genome shotgun (WGS) entry which is preliminary data.</text>
</comment>
<organism evidence="2 3">
    <name type="scientific">Olea europaea subsp. europaea</name>
    <dbReference type="NCBI Taxonomy" id="158383"/>
    <lineage>
        <taxon>Eukaryota</taxon>
        <taxon>Viridiplantae</taxon>
        <taxon>Streptophyta</taxon>
        <taxon>Embryophyta</taxon>
        <taxon>Tracheophyta</taxon>
        <taxon>Spermatophyta</taxon>
        <taxon>Magnoliopsida</taxon>
        <taxon>eudicotyledons</taxon>
        <taxon>Gunneridae</taxon>
        <taxon>Pentapetalae</taxon>
        <taxon>asterids</taxon>
        <taxon>lamiids</taxon>
        <taxon>Lamiales</taxon>
        <taxon>Oleaceae</taxon>
        <taxon>Oleeae</taxon>
        <taxon>Olea</taxon>
    </lineage>
</organism>
<accession>A0A8S0QDL7</accession>
<name>A0A8S0QDL7_OLEEU</name>
<dbReference type="PANTHER" id="PTHR33463">
    <property type="entry name" value="NB-ARC DOMAIN-CONTAINING PROTEIN-RELATED"/>
    <property type="match status" value="1"/>
</dbReference>
<keyword evidence="1" id="KW-0611">Plant defense</keyword>